<evidence type="ECO:0000313" key="2">
    <source>
        <dbReference type="EMBL" id="CAI9116759.1"/>
    </source>
</evidence>
<dbReference type="InterPro" id="IPR001810">
    <property type="entry name" value="F-box_dom"/>
</dbReference>
<dbReference type="SMART" id="SM00256">
    <property type="entry name" value="FBOX"/>
    <property type="match status" value="1"/>
</dbReference>
<name>A0AAV1EAP9_OLDCO</name>
<dbReference type="InterPro" id="IPR055290">
    <property type="entry name" value="At3g26010-like"/>
</dbReference>
<sequence>MVMELKEDCCGIELGNLCLQVIYSIFSKIPVKSLTKLKCVSRTWRDFINEFRRFHRPATASGLVLLSSNHPAVQESIFIKAHEQHCRWLAGFEETEFYRRIKLRLHLIDSRCGLLLYGTSDSQFWTYYVFNPLLDQFLPLPRVHEAKRLACASLVFDESCHKNFKVICAFLEEIDVMKDSMRCKIFCSKKREWREMEARLFNLHLAKGFFNKQLIGPSAFSRGRLYWIWSLCMLVFDSEEEFFKLIPLPSKAAHQSERNSRNSLSQFLWESEDQIYFCFQLKELLCIFKFTGADHLLFKDDDYNSMDSGLWGFHRSVNLQEITVREVGLLGDGKLFRARHTLIRPCGFNQDLQLLFLYVPPERIVSYSLETEEFEPVWCCRELETCNSSNIVQVLPFLFKSVHLFT</sequence>
<dbReference type="PANTHER" id="PTHR35546">
    <property type="entry name" value="F-BOX PROTEIN INTERACTION DOMAIN PROTEIN-RELATED"/>
    <property type="match status" value="1"/>
</dbReference>
<evidence type="ECO:0000313" key="3">
    <source>
        <dbReference type="Proteomes" id="UP001161247"/>
    </source>
</evidence>
<proteinExistence type="predicted"/>
<dbReference type="AlphaFoldDB" id="A0AAV1EAP9"/>
<feature type="domain" description="F-box" evidence="1">
    <location>
        <begin position="17"/>
        <end position="58"/>
    </location>
</feature>
<evidence type="ECO:0000259" key="1">
    <source>
        <dbReference type="SMART" id="SM00256"/>
    </source>
</evidence>
<gene>
    <name evidence="2" type="ORF">OLC1_LOCUS22964</name>
</gene>
<dbReference type="PANTHER" id="PTHR35546:SF66">
    <property type="entry name" value="F-BOX DOMAIN-CONTAINING PROTEIN"/>
    <property type="match status" value="1"/>
</dbReference>
<reference evidence="2" key="1">
    <citation type="submission" date="2023-03" db="EMBL/GenBank/DDBJ databases">
        <authorList>
            <person name="Julca I."/>
        </authorList>
    </citation>
    <scope>NUCLEOTIDE SEQUENCE</scope>
</reference>
<protein>
    <submittedName>
        <fullName evidence="2">OLC1v1017995C1</fullName>
    </submittedName>
</protein>
<organism evidence="2 3">
    <name type="scientific">Oldenlandia corymbosa var. corymbosa</name>
    <dbReference type="NCBI Taxonomy" id="529605"/>
    <lineage>
        <taxon>Eukaryota</taxon>
        <taxon>Viridiplantae</taxon>
        <taxon>Streptophyta</taxon>
        <taxon>Embryophyta</taxon>
        <taxon>Tracheophyta</taxon>
        <taxon>Spermatophyta</taxon>
        <taxon>Magnoliopsida</taxon>
        <taxon>eudicotyledons</taxon>
        <taxon>Gunneridae</taxon>
        <taxon>Pentapetalae</taxon>
        <taxon>asterids</taxon>
        <taxon>lamiids</taxon>
        <taxon>Gentianales</taxon>
        <taxon>Rubiaceae</taxon>
        <taxon>Rubioideae</taxon>
        <taxon>Spermacoceae</taxon>
        <taxon>Hedyotis-Oldenlandia complex</taxon>
        <taxon>Oldenlandia</taxon>
    </lineage>
</organism>
<dbReference type="Proteomes" id="UP001161247">
    <property type="component" value="Chromosome 8"/>
</dbReference>
<dbReference type="EMBL" id="OX459125">
    <property type="protein sequence ID" value="CAI9116759.1"/>
    <property type="molecule type" value="Genomic_DNA"/>
</dbReference>
<dbReference type="Pfam" id="PF08268">
    <property type="entry name" value="FBA_3"/>
    <property type="match status" value="1"/>
</dbReference>
<dbReference type="InterPro" id="IPR013187">
    <property type="entry name" value="F-box-assoc_dom_typ3"/>
</dbReference>
<dbReference type="InterPro" id="IPR036047">
    <property type="entry name" value="F-box-like_dom_sf"/>
</dbReference>
<dbReference type="Pfam" id="PF00646">
    <property type="entry name" value="F-box"/>
    <property type="match status" value="1"/>
</dbReference>
<dbReference type="SUPFAM" id="SSF81383">
    <property type="entry name" value="F-box domain"/>
    <property type="match status" value="1"/>
</dbReference>
<accession>A0AAV1EAP9</accession>
<keyword evidence="3" id="KW-1185">Reference proteome</keyword>